<dbReference type="AlphaFoldDB" id="A0AA43XMG4"/>
<dbReference type="Proteomes" id="UP000449710">
    <property type="component" value="Unassembled WGS sequence"/>
</dbReference>
<name>A0AA43XMG4_9CLOT</name>
<dbReference type="EMBL" id="SUMG01000020">
    <property type="protein sequence ID" value="NBG89257.1"/>
    <property type="molecule type" value="Genomic_DNA"/>
</dbReference>
<dbReference type="RefSeq" id="WP_160722742.1">
    <property type="nucleotide sequence ID" value="NZ_SUMG01000020.1"/>
</dbReference>
<comment type="caution">
    <text evidence="1">The sequence shown here is derived from an EMBL/GenBank/DDBJ whole genome shotgun (WGS) entry which is preliminary data.</text>
</comment>
<evidence type="ECO:0000313" key="2">
    <source>
        <dbReference type="Proteomes" id="UP000449710"/>
    </source>
</evidence>
<accession>A0AA43XMG4</accession>
<protein>
    <submittedName>
        <fullName evidence="1">DUF2877 domain-containing protein</fullName>
    </submittedName>
</protein>
<keyword evidence="2" id="KW-1185">Reference proteome</keyword>
<reference evidence="1 2" key="1">
    <citation type="submission" date="2019-04" db="EMBL/GenBank/DDBJ databases">
        <title>Isachenkonia alkalipeptolytica gen. nov. sp. nov. a new anaerobic, alkiliphilic organothrophic bacterium capable to reduce synthesized ferrihydrite isolated from a soda lake.</title>
        <authorList>
            <person name="Toshchakov S.V."/>
            <person name="Zavarzina D.G."/>
            <person name="Zhilina T.N."/>
            <person name="Kostrikina N.A."/>
            <person name="Kublanov I.V."/>
        </authorList>
    </citation>
    <scope>NUCLEOTIDE SEQUENCE [LARGE SCALE GENOMIC DNA]</scope>
    <source>
        <strain evidence="1 2">Z-1701</strain>
    </source>
</reference>
<sequence length="285" mass="32644">MKIKLMDKKLYEELTKEKEESFQVHSVFKEACNLYTPRGLWVTLVTENRYLPPNGIKLNHSRDLRECYRQGELIGFSFRDQKVERLNLSLHSQAFDQGESKKNKSLKLEFMKAYLDLKGEAEALGNRNLPEGVRASLQSLEKALAENHSEKIKKAAKGLIGFGHGLTPSMDDYLTGRILMWKTWRMQSPAVKEADYSLAIKEVSKGRTTTASEWLIHFAAEGRCSEEIMNFLHSYFSKSSGGDFEHAFKEVLRIGSTSGEDLMYGMWSEGERLFKKYEGGSSEWE</sequence>
<organism evidence="1 2">
    <name type="scientific">Isachenkonia alkalipeptolytica</name>
    <dbReference type="NCBI Taxonomy" id="2565777"/>
    <lineage>
        <taxon>Bacteria</taxon>
        <taxon>Bacillati</taxon>
        <taxon>Bacillota</taxon>
        <taxon>Clostridia</taxon>
        <taxon>Eubacteriales</taxon>
        <taxon>Clostridiaceae</taxon>
        <taxon>Isachenkonia</taxon>
    </lineage>
</organism>
<dbReference type="Pfam" id="PF11392">
    <property type="entry name" value="AllH"/>
    <property type="match status" value="1"/>
</dbReference>
<gene>
    <name evidence="1" type="ORF">ISALK_12230</name>
</gene>
<dbReference type="InterPro" id="IPR021530">
    <property type="entry name" value="AllH-like"/>
</dbReference>
<proteinExistence type="predicted"/>
<evidence type="ECO:0000313" key="1">
    <source>
        <dbReference type="EMBL" id="NBG89257.1"/>
    </source>
</evidence>